<accession>A0A2H3CZ82</accession>
<name>A0A2H3CZ82_ARMGA</name>
<evidence type="ECO:0000313" key="3">
    <source>
        <dbReference type="Proteomes" id="UP000217790"/>
    </source>
</evidence>
<sequence>MPQPSLSDKDKDKDEFTDLPDLLPLTNDDDDYSTSSALSISSSDDTLFSDSTSPTNMDDEAAPPPPPQVPANYDSLVSDHHIPPSCVSHHPVMSNAATVEQKSCTDAPILHPGIYTIDIFNEFSEAFESFFLYKRVDPPNHQNGKTRPPYMTNKEKDLLIKHLSCFVCREFYTDHISTNCKTSNPNPATYHMFTEADTLTAKAAYEQHSKNYVAGVHFAIPDSAILTDDEAMVGNSSDESSNHEYISPSIEQALFTPHL</sequence>
<organism evidence="2 3">
    <name type="scientific">Armillaria gallica</name>
    <name type="common">Bulbous honey fungus</name>
    <name type="synonym">Armillaria bulbosa</name>
    <dbReference type="NCBI Taxonomy" id="47427"/>
    <lineage>
        <taxon>Eukaryota</taxon>
        <taxon>Fungi</taxon>
        <taxon>Dikarya</taxon>
        <taxon>Basidiomycota</taxon>
        <taxon>Agaricomycotina</taxon>
        <taxon>Agaricomycetes</taxon>
        <taxon>Agaricomycetidae</taxon>
        <taxon>Agaricales</taxon>
        <taxon>Marasmiineae</taxon>
        <taxon>Physalacriaceae</taxon>
        <taxon>Armillaria</taxon>
    </lineage>
</organism>
<dbReference type="Proteomes" id="UP000217790">
    <property type="component" value="Unassembled WGS sequence"/>
</dbReference>
<dbReference type="OrthoDB" id="2369050at2759"/>
<proteinExistence type="predicted"/>
<dbReference type="AlphaFoldDB" id="A0A2H3CZ82"/>
<reference evidence="3" key="1">
    <citation type="journal article" date="2017" name="Nat. Ecol. Evol.">
        <title>Genome expansion and lineage-specific genetic innovations in the forest pathogenic fungi Armillaria.</title>
        <authorList>
            <person name="Sipos G."/>
            <person name="Prasanna A.N."/>
            <person name="Walter M.C."/>
            <person name="O'Connor E."/>
            <person name="Balint B."/>
            <person name="Krizsan K."/>
            <person name="Kiss B."/>
            <person name="Hess J."/>
            <person name="Varga T."/>
            <person name="Slot J."/>
            <person name="Riley R."/>
            <person name="Boka B."/>
            <person name="Rigling D."/>
            <person name="Barry K."/>
            <person name="Lee J."/>
            <person name="Mihaltcheva S."/>
            <person name="LaButti K."/>
            <person name="Lipzen A."/>
            <person name="Waldron R."/>
            <person name="Moloney N.M."/>
            <person name="Sperisen C."/>
            <person name="Kredics L."/>
            <person name="Vagvoelgyi C."/>
            <person name="Patrignani A."/>
            <person name="Fitzpatrick D."/>
            <person name="Nagy I."/>
            <person name="Doyle S."/>
            <person name="Anderson J.B."/>
            <person name="Grigoriev I.V."/>
            <person name="Gueldener U."/>
            <person name="Muensterkoetter M."/>
            <person name="Nagy L.G."/>
        </authorList>
    </citation>
    <scope>NUCLEOTIDE SEQUENCE [LARGE SCALE GENOMIC DNA]</scope>
    <source>
        <strain evidence="3">Ar21-2</strain>
    </source>
</reference>
<dbReference type="InParanoid" id="A0A2H3CZ82"/>
<protein>
    <submittedName>
        <fullName evidence="2">Uncharacterized protein</fullName>
    </submittedName>
</protein>
<keyword evidence="3" id="KW-1185">Reference proteome</keyword>
<evidence type="ECO:0000256" key="1">
    <source>
        <dbReference type="SAM" id="MobiDB-lite"/>
    </source>
</evidence>
<feature type="compositionally biased region" description="Low complexity" evidence="1">
    <location>
        <begin position="33"/>
        <end position="55"/>
    </location>
</feature>
<evidence type="ECO:0000313" key="2">
    <source>
        <dbReference type="EMBL" id="PBK87130.1"/>
    </source>
</evidence>
<gene>
    <name evidence="2" type="ORF">ARMGADRAFT_1085896</name>
</gene>
<dbReference type="EMBL" id="KZ293680">
    <property type="protein sequence ID" value="PBK87130.1"/>
    <property type="molecule type" value="Genomic_DNA"/>
</dbReference>
<feature type="compositionally biased region" description="Basic and acidic residues" evidence="1">
    <location>
        <begin position="7"/>
        <end position="16"/>
    </location>
</feature>
<feature type="region of interest" description="Disordered" evidence="1">
    <location>
        <begin position="1"/>
        <end position="76"/>
    </location>
</feature>